<evidence type="ECO:0000313" key="3">
    <source>
        <dbReference type="Proteomes" id="UP000234681"/>
    </source>
</evidence>
<organism evidence="2 3">
    <name type="scientific">Rattus norvegicus</name>
    <name type="common">Rat</name>
    <dbReference type="NCBI Taxonomy" id="10116"/>
    <lineage>
        <taxon>Eukaryota</taxon>
        <taxon>Metazoa</taxon>
        <taxon>Chordata</taxon>
        <taxon>Craniata</taxon>
        <taxon>Vertebrata</taxon>
        <taxon>Euteleostomi</taxon>
        <taxon>Mammalia</taxon>
        <taxon>Eutheria</taxon>
        <taxon>Euarchontoglires</taxon>
        <taxon>Glires</taxon>
        <taxon>Rodentia</taxon>
        <taxon>Myomorpha</taxon>
        <taxon>Muroidea</taxon>
        <taxon>Muridae</taxon>
        <taxon>Murinae</taxon>
        <taxon>Rattus</taxon>
    </lineage>
</organism>
<feature type="region of interest" description="Disordered" evidence="1">
    <location>
        <begin position="10"/>
        <end position="31"/>
    </location>
</feature>
<gene>
    <name evidence="2" type="ORF">rCG_54460</name>
</gene>
<dbReference type="Proteomes" id="UP000234681">
    <property type="component" value="Chromosome 1"/>
</dbReference>
<evidence type="ECO:0000313" key="2">
    <source>
        <dbReference type="EMBL" id="EDM07985.1"/>
    </source>
</evidence>
<evidence type="ECO:0000256" key="1">
    <source>
        <dbReference type="SAM" id="MobiDB-lite"/>
    </source>
</evidence>
<name>A6J999_RAT</name>
<reference evidence="2 3" key="1">
    <citation type="submission" date="2005-09" db="EMBL/GenBank/DDBJ databases">
        <authorList>
            <person name="Mural R.J."/>
            <person name="Li P.W."/>
            <person name="Adams M.D."/>
            <person name="Amanatides P.G."/>
            <person name="Baden-Tillson H."/>
            <person name="Barnstead M."/>
            <person name="Chin S.H."/>
            <person name="Dew I."/>
            <person name="Evans C.A."/>
            <person name="Ferriera S."/>
            <person name="Flanigan M."/>
            <person name="Fosler C."/>
            <person name="Glodek A."/>
            <person name="Gu Z."/>
            <person name="Holt R.A."/>
            <person name="Jennings D."/>
            <person name="Kraft C.L."/>
            <person name="Lu F."/>
            <person name="Nguyen T."/>
            <person name="Nusskern D.R."/>
            <person name="Pfannkoch C.M."/>
            <person name="Sitter C."/>
            <person name="Sutton G.G."/>
            <person name="Venter J.C."/>
            <person name="Wang Z."/>
            <person name="Woodage T."/>
            <person name="Zheng X.H."/>
            <person name="Zhong F."/>
        </authorList>
    </citation>
    <scope>NUCLEOTIDE SEQUENCE [LARGE SCALE GENOMIC DNA]</scope>
    <source>
        <strain>BN</strain>
        <strain evidence="3">Sprague-Dawley</strain>
    </source>
</reference>
<protein>
    <submittedName>
        <fullName evidence="2">RCG54460</fullName>
    </submittedName>
</protein>
<proteinExistence type="predicted"/>
<dbReference type="AlphaFoldDB" id="A6J999"/>
<dbReference type="EMBL" id="CH473979">
    <property type="protein sequence ID" value="EDM07985.1"/>
    <property type="molecule type" value="Genomic_DNA"/>
</dbReference>
<accession>A6J999</accession>
<feature type="compositionally biased region" description="Polar residues" evidence="1">
    <location>
        <begin position="11"/>
        <end position="31"/>
    </location>
</feature>
<sequence length="31" mass="3306">MQIDPCLSPCTKLNLSPSGSRTSTSNQTHSN</sequence>